<evidence type="ECO:0000313" key="1">
    <source>
        <dbReference type="EMBL" id="KAB2930479.1"/>
    </source>
</evidence>
<dbReference type="OrthoDB" id="335780at2"/>
<evidence type="ECO:0000313" key="2">
    <source>
        <dbReference type="Proteomes" id="UP000460298"/>
    </source>
</evidence>
<dbReference type="AlphaFoldDB" id="A0A833GZB3"/>
<proteinExistence type="predicted"/>
<dbReference type="EMBL" id="WBUI01000020">
    <property type="protein sequence ID" value="KAB2930479.1"/>
    <property type="molecule type" value="Genomic_DNA"/>
</dbReference>
<dbReference type="RefSeq" id="WP_002769902.1">
    <property type="nucleotide sequence ID" value="NZ_JQDG01000002.1"/>
</dbReference>
<name>A0A833GZB3_9LEPT</name>
<sequence>MEIRDIFRRVRSRVREARERVGEQGQKAAVVMRSAFDEEWIDRALEKARETLAPRKELIPVDFQLRQHSLPRRIYERVVPLSHVMRLQMRYERPFLDDFMPVGPDSYIGRGSYKFVYSLPWRMVVKVGKNIMPSDPLCGSLFREVAREPEKFLKKEELELMEFLCRGRTTAGKEKIRFNFFRLGLERYSYAIVKQGLPDMVLPTRFFMGIRYRRSLFGRGHTETMRPMDTQLMLVGKHLKELAVSGKKAKQGRVGQFFNPKFEFEFDIGRFGAVKKKQLEKIRDDLLRLVGFTEALAEKEKLILDIHTENLIITIPEFELKVFDFHIFDEHLYTAARGYDRPEQEHIEVIGKFIDSFGL</sequence>
<dbReference type="Proteomes" id="UP000460298">
    <property type="component" value="Unassembled WGS sequence"/>
</dbReference>
<organism evidence="1 2">
    <name type="scientific">Leptonema illini</name>
    <dbReference type="NCBI Taxonomy" id="183"/>
    <lineage>
        <taxon>Bacteria</taxon>
        <taxon>Pseudomonadati</taxon>
        <taxon>Spirochaetota</taxon>
        <taxon>Spirochaetia</taxon>
        <taxon>Leptospirales</taxon>
        <taxon>Leptospiraceae</taxon>
        <taxon>Leptonema</taxon>
    </lineage>
</organism>
<protein>
    <submittedName>
        <fullName evidence="1">Uncharacterized protein</fullName>
    </submittedName>
</protein>
<comment type="caution">
    <text evidence="1">The sequence shown here is derived from an EMBL/GenBank/DDBJ whole genome shotgun (WGS) entry which is preliminary data.</text>
</comment>
<gene>
    <name evidence="1" type="ORF">F9K24_16620</name>
</gene>
<reference evidence="1 2" key="1">
    <citation type="submission" date="2019-10" db="EMBL/GenBank/DDBJ databases">
        <title>Extracellular Electron Transfer in a Candidatus Methanoperedens spp. Enrichment Culture.</title>
        <authorList>
            <person name="Berger S."/>
            <person name="Rangel Shaw D."/>
            <person name="Berben T."/>
            <person name="In 'T Zandt M."/>
            <person name="Frank J."/>
            <person name="Reimann J."/>
            <person name="Jetten M.S.M."/>
            <person name="Welte C.U."/>
        </authorList>
    </citation>
    <scope>NUCLEOTIDE SEQUENCE [LARGE SCALE GENOMIC DNA]</scope>
    <source>
        <strain evidence="1">SB12</strain>
    </source>
</reference>
<accession>A0A833GZB3</accession>